<name>A0A4D6LTC4_VIGUN</name>
<dbReference type="Proteomes" id="UP000501690">
    <property type="component" value="Linkage Group LG4"/>
</dbReference>
<feature type="compositionally biased region" description="Basic residues" evidence="1">
    <location>
        <begin position="141"/>
        <end position="153"/>
    </location>
</feature>
<protein>
    <submittedName>
        <fullName evidence="2">Uncharacterized protein</fullName>
    </submittedName>
</protein>
<accession>A0A4D6LTC4</accession>
<gene>
    <name evidence="2" type="ORF">DEO72_LG4g2241</name>
</gene>
<proteinExistence type="predicted"/>
<dbReference type="EMBL" id="CP039348">
    <property type="protein sequence ID" value="QCD91276.1"/>
    <property type="molecule type" value="Genomic_DNA"/>
</dbReference>
<evidence type="ECO:0000313" key="3">
    <source>
        <dbReference type="Proteomes" id="UP000501690"/>
    </source>
</evidence>
<sequence length="153" mass="16953">MWHMRHLNPNCSKKASSPSLSTPTRCHWPRQRVPLPTSPRCPHLCSATPPRDWLPATLIDAGGSSSLSAAQPPCFHSCTGTQLQEINADAAPATHRERRHRRDRRASPTAPISPSARGFLPGRSSARSSAASPSRSLRVAPPRRHRRGKRRRR</sequence>
<feature type="compositionally biased region" description="Low complexity" evidence="1">
    <location>
        <begin position="121"/>
        <end position="140"/>
    </location>
</feature>
<keyword evidence="3" id="KW-1185">Reference proteome</keyword>
<organism evidence="2 3">
    <name type="scientific">Vigna unguiculata</name>
    <name type="common">Cowpea</name>
    <dbReference type="NCBI Taxonomy" id="3917"/>
    <lineage>
        <taxon>Eukaryota</taxon>
        <taxon>Viridiplantae</taxon>
        <taxon>Streptophyta</taxon>
        <taxon>Embryophyta</taxon>
        <taxon>Tracheophyta</taxon>
        <taxon>Spermatophyta</taxon>
        <taxon>Magnoliopsida</taxon>
        <taxon>eudicotyledons</taxon>
        <taxon>Gunneridae</taxon>
        <taxon>Pentapetalae</taxon>
        <taxon>rosids</taxon>
        <taxon>fabids</taxon>
        <taxon>Fabales</taxon>
        <taxon>Fabaceae</taxon>
        <taxon>Papilionoideae</taxon>
        <taxon>50 kb inversion clade</taxon>
        <taxon>NPAAA clade</taxon>
        <taxon>indigoferoid/millettioid clade</taxon>
        <taxon>Phaseoleae</taxon>
        <taxon>Vigna</taxon>
    </lineage>
</organism>
<reference evidence="2 3" key="1">
    <citation type="submission" date="2019-04" db="EMBL/GenBank/DDBJ databases">
        <title>An improved genome assembly and genetic linkage map for asparagus bean, Vigna unguiculata ssp. sesquipedialis.</title>
        <authorList>
            <person name="Xia Q."/>
            <person name="Zhang R."/>
            <person name="Dong Y."/>
        </authorList>
    </citation>
    <scope>NUCLEOTIDE SEQUENCE [LARGE SCALE GENOMIC DNA]</scope>
    <source>
        <tissue evidence="2">Leaf</tissue>
    </source>
</reference>
<feature type="compositionally biased region" description="Polar residues" evidence="1">
    <location>
        <begin position="9"/>
        <end position="24"/>
    </location>
</feature>
<feature type="region of interest" description="Disordered" evidence="1">
    <location>
        <begin position="1"/>
        <end position="25"/>
    </location>
</feature>
<evidence type="ECO:0000313" key="2">
    <source>
        <dbReference type="EMBL" id="QCD91276.1"/>
    </source>
</evidence>
<feature type="region of interest" description="Disordered" evidence="1">
    <location>
        <begin position="85"/>
        <end position="153"/>
    </location>
</feature>
<dbReference type="AlphaFoldDB" id="A0A4D6LTC4"/>
<dbReference type="Gramene" id="Vigun02g139300.1.v1.2">
    <property type="protein sequence ID" value="Vigun02g139300.1.v1.2.CDS.1"/>
    <property type="gene ID" value="Vigun02g139300.v1.2"/>
</dbReference>
<evidence type="ECO:0000256" key="1">
    <source>
        <dbReference type="SAM" id="MobiDB-lite"/>
    </source>
</evidence>
<dbReference type="Gramene" id="Vigun02g139200.1.v1.2">
    <property type="protein sequence ID" value="Vigun02g139200.1.v1.2.CDS.1"/>
    <property type="gene ID" value="Vigun02g139200.v1.2"/>
</dbReference>